<gene>
    <name evidence="2" type="ORF">HPLM_LOCUS4186</name>
</gene>
<accession>A0A3P7TS83</accession>
<dbReference type="AlphaFoldDB" id="A0A3P7TS83"/>
<protein>
    <submittedName>
        <fullName evidence="2">Uncharacterized protein</fullName>
    </submittedName>
</protein>
<evidence type="ECO:0000313" key="2">
    <source>
        <dbReference type="EMBL" id="VDO22629.1"/>
    </source>
</evidence>
<keyword evidence="1" id="KW-1133">Transmembrane helix</keyword>
<feature type="transmembrane region" description="Helical" evidence="1">
    <location>
        <begin position="57"/>
        <end position="81"/>
    </location>
</feature>
<evidence type="ECO:0000313" key="3">
    <source>
        <dbReference type="Proteomes" id="UP000268014"/>
    </source>
</evidence>
<proteinExistence type="predicted"/>
<evidence type="ECO:0000256" key="1">
    <source>
        <dbReference type="SAM" id="Phobius"/>
    </source>
</evidence>
<keyword evidence="3" id="KW-1185">Reference proteome</keyword>
<reference evidence="2 3" key="1">
    <citation type="submission" date="2018-11" db="EMBL/GenBank/DDBJ databases">
        <authorList>
            <consortium name="Pathogen Informatics"/>
        </authorList>
    </citation>
    <scope>NUCLEOTIDE SEQUENCE [LARGE SCALE GENOMIC DNA]</scope>
    <source>
        <strain evidence="2 3">MHpl1</strain>
    </source>
</reference>
<keyword evidence="1" id="KW-0472">Membrane</keyword>
<sequence length="91" mass="10220">MLRLRLSGLLSRLGSLSSVDYAETSVHDVVSLVSDHVDVYVEDVRLFRLDAFSSGSFVLIFQFVSLSQLLIVSFRFLLVHVPLPILSQKPK</sequence>
<dbReference type="Proteomes" id="UP000268014">
    <property type="component" value="Unassembled WGS sequence"/>
</dbReference>
<organism evidence="2 3">
    <name type="scientific">Haemonchus placei</name>
    <name type="common">Barber's pole worm</name>
    <dbReference type="NCBI Taxonomy" id="6290"/>
    <lineage>
        <taxon>Eukaryota</taxon>
        <taxon>Metazoa</taxon>
        <taxon>Ecdysozoa</taxon>
        <taxon>Nematoda</taxon>
        <taxon>Chromadorea</taxon>
        <taxon>Rhabditida</taxon>
        <taxon>Rhabditina</taxon>
        <taxon>Rhabditomorpha</taxon>
        <taxon>Strongyloidea</taxon>
        <taxon>Trichostrongylidae</taxon>
        <taxon>Haemonchus</taxon>
    </lineage>
</organism>
<dbReference type="EMBL" id="UZAF01016182">
    <property type="protein sequence ID" value="VDO22629.1"/>
    <property type="molecule type" value="Genomic_DNA"/>
</dbReference>
<keyword evidence="1" id="KW-0812">Transmembrane</keyword>
<name>A0A3P7TS83_HAEPC</name>